<dbReference type="OrthoDB" id="1845088at2759"/>
<feature type="compositionally biased region" description="Low complexity" evidence="1">
    <location>
        <begin position="1"/>
        <end position="21"/>
    </location>
</feature>
<name>A0A200PSU1_MACCD</name>
<sequence>MASQNSPSASTTNPPTTESPTYLVPNLSNLNPLISIKLDRDNYLLWEDKMLSILQSQDLYHFVDPTITPPPSHISDSTSNTSTENPVYSQWRKADHTLVTWLKLSLTDSINAIVVGLRTSREVWRFLETTFASHNAALLKEQLPTMVLT</sequence>
<organism evidence="2 3">
    <name type="scientific">Macleaya cordata</name>
    <name type="common">Five-seeded plume-poppy</name>
    <name type="synonym">Bocconia cordata</name>
    <dbReference type="NCBI Taxonomy" id="56857"/>
    <lineage>
        <taxon>Eukaryota</taxon>
        <taxon>Viridiplantae</taxon>
        <taxon>Streptophyta</taxon>
        <taxon>Embryophyta</taxon>
        <taxon>Tracheophyta</taxon>
        <taxon>Spermatophyta</taxon>
        <taxon>Magnoliopsida</taxon>
        <taxon>Ranunculales</taxon>
        <taxon>Papaveraceae</taxon>
        <taxon>Papaveroideae</taxon>
        <taxon>Macleaya</taxon>
    </lineage>
</organism>
<protein>
    <submittedName>
        <fullName evidence="2">Uncharacterized protein</fullName>
    </submittedName>
</protein>
<proteinExistence type="predicted"/>
<dbReference type="EMBL" id="MVGT01004145">
    <property type="protein sequence ID" value="OVA01248.1"/>
    <property type="molecule type" value="Genomic_DNA"/>
</dbReference>
<feature type="region of interest" description="Disordered" evidence="1">
    <location>
        <begin position="1"/>
        <end position="23"/>
    </location>
</feature>
<dbReference type="Pfam" id="PF14223">
    <property type="entry name" value="Retrotran_gag_2"/>
    <property type="match status" value="1"/>
</dbReference>
<dbReference type="Proteomes" id="UP000195402">
    <property type="component" value="Unassembled WGS sequence"/>
</dbReference>
<dbReference type="PANTHER" id="PTHR47481:SF31">
    <property type="entry name" value="OS01G0873500 PROTEIN"/>
    <property type="match status" value="1"/>
</dbReference>
<reference evidence="2 3" key="1">
    <citation type="journal article" date="2017" name="Mol. Plant">
        <title>The Genome of Medicinal Plant Macleaya cordata Provides New Insights into Benzylisoquinoline Alkaloids Metabolism.</title>
        <authorList>
            <person name="Liu X."/>
            <person name="Liu Y."/>
            <person name="Huang P."/>
            <person name="Ma Y."/>
            <person name="Qing Z."/>
            <person name="Tang Q."/>
            <person name="Cao H."/>
            <person name="Cheng P."/>
            <person name="Zheng Y."/>
            <person name="Yuan Z."/>
            <person name="Zhou Y."/>
            <person name="Liu J."/>
            <person name="Tang Z."/>
            <person name="Zhuo Y."/>
            <person name="Zhang Y."/>
            <person name="Yu L."/>
            <person name="Huang J."/>
            <person name="Yang P."/>
            <person name="Peng Q."/>
            <person name="Zhang J."/>
            <person name="Jiang W."/>
            <person name="Zhang Z."/>
            <person name="Lin K."/>
            <person name="Ro D.K."/>
            <person name="Chen X."/>
            <person name="Xiong X."/>
            <person name="Shang Y."/>
            <person name="Huang S."/>
            <person name="Zeng J."/>
        </authorList>
    </citation>
    <scope>NUCLEOTIDE SEQUENCE [LARGE SCALE GENOMIC DNA]</scope>
    <source>
        <strain evidence="3">cv. BLH2017</strain>
        <tissue evidence="2">Root</tissue>
    </source>
</reference>
<evidence type="ECO:0000313" key="3">
    <source>
        <dbReference type="Proteomes" id="UP000195402"/>
    </source>
</evidence>
<dbReference type="PANTHER" id="PTHR47481">
    <property type="match status" value="1"/>
</dbReference>
<dbReference type="InParanoid" id="A0A200PSU1"/>
<dbReference type="OMA" id="AMALEMY"/>
<comment type="caution">
    <text evidence="2">The sequence shown here is derived from an EMBL/GenBank/DDBJ whole genome shotgun (WGS) entry which is preliminary data.</text>
</comment>
<evidence type="ECO:0000256" key="1">
    <source>
        <dbReference type="SAM" id="MobiDB-lite"/>
    </source>
</evidence>
<evidence type="ECO:0000313" key="2">
    <source>
        <dbReference type="EMBL" id="OVA01248.1"/>
    </source>
</evidence>
<accession>A0A200PSU1</accession>
<keyword evidence="3" id="KW-1185">Reference proteome</keyword>
<dbReference type="AlphaFoldDB" id="A0A200PSU1"/>
<gene>
    <name evidence="2" type="ORF">BVC80_1653g18</name>
</gene>